<name>A0ABQ3CPU4_9ACTN</name>
<evidence type="ECO:0000313" key="1">
    <source>
        <dbReference type="EMBL" id="GHA33742.1"/>
    </source>
</evidence>
<organism evidence="1 2">
    <name type="scientific">Streptomyces canarius</name>
    <dbReference type="NCBI Taxonomy" id="285453"/>
    <lineage>
        <taxon>Bacteria</taxon>
        <taxon>Bacillati</taxon>
        <taxon>Actinomycetota</taxon>
        <taxon>Actinomycetes</taxon>
        <taxon>Kitasatosporales</taxon>
        <taxon>Streptomycetaceae</taxon>
        <taxon>Streptomyces</taxon>
    </lineage>
</organism>
<dbReference type="InterPro" id="IPR012348">
    <property type="entry name" value="RNR-like"/>
</dbReference>
<dbReference type="Proteomes" id="UP000653644">
    <property type="component" value="Unassembled WGS sequence"/>
</dbReference>
<protein>
    <recommendedName>
        <fullName evidence="3">VlmB-like protein</fullName>
    </recommendedName>
</protein>
<reference evidence="2" key="1">
    <citation type="journal article" date="2019" name="Int. J. Syst. Evol. Microbiol.">
        <title>The Global Catalogue of Microorganisms (GCM) 10K type strain sequencing project: providing services to taxonomists for standard genome sequencing and annotation.</title>
        <authorList>
            <consortium name="The Broad Institute Genomics Platform"/>
            <consortium name="The Broad Institute Genome Sequencing Center for Infectious Disease"/>
            <person name="Wu L."/>
            <person name="Ma J."/>
        </authorList>
    </citation>
    <scope>NUCLEOTIDE SEQUENCE [LARGE SCALE GENOMIC DNA]</scope>
    <source>
        <strain evidence="2">JCM 4733</strain>
    </source>
</reference>
<evidence type="ECO:0000313" key="2">
    <source>
        <dbReference type="Proteomes" id="UP000653644"/>
    </source>
</evidence>
<accession>A0ABQ3CPU4</accession>
<dbReference type="RefSeq" id="WP_189888364.1">
    <property type="nucleotide sequence ID" value="NZ_BMVN01000014.1"/>
</dbReference>
<sequence>MTTQIPPEADWDKAPGLLEGAMDLELTAQDCDLRYWLQAVPQGTLRGRPDGHSPDLVVGQHMLQGPFFEAITKEYAFRAIAEEKATRVLSFLVANAPDIPSMEFYTTQLVDECRHSMVFRNHLLALGVPRERLAEAVEEFADPYHRTVIDPLERRCLEVMRDERDFIGGVVMMTIILEGALAPAAELSERKWRPIDPAAAEIDKGAGIDEIRHLTVGASIARQYLLEHPEDRDRVVAMIRRGMEMWEELPTHEMVYEREVHFQEGLRRYPELVGDYEVWPGRRLLDTTPEERQQTAEEWSDDMKAKRLHYMGLEEALG</sequence>
<gene>
    <name evidence="1" type="ORF">GCM10010345_42850</name>
</gene>
<comment type="caution">
    <text evidence="1">The sequence shown here is derived from an EMBL/GenBank/DDBJ whole genome shotgun (WGS) entry which is preliminary data.</text>
</comment>
<evidence type="ECO:0008006" key="3">
    <source>
        <dbReference type="Google" id="ProtNLM"/>
    </source>
</evidence>
<dbReference type="SUPFAM" id="SSF47240">
    <property type="entry name" value="Ferritin-like"/>
    <property type="match status" value="1"/>
</dbReference>
<proteinExistence type="predicted"/>
<dbReference type="Gene3D" id="1.10.620.20">
    <property type="entry name" value="Ribonucleotide Reductase, subunit A"/>
    <property type="match status" value="1"/>
</dbReference>
<keyword evidence="2" id="KW-1185">Reference proteome</keyword>
<dbReference type="InterPro" id="IPR009078">
    <property type="entry name" value="Ferritin-like_SF"/>
</dbReference>
<dbReference type="EMBL" id="BMVN01000014">
    <property type="protein sequence ID" value="GHA33742.1"/>
    <property type="molecule type" value="Genomic_DNA"/>
</dbReference>